<feature type="transmembrane region" description="Helical" evidence="6">
    <location>
        <begin position="114"/>
        <end position="137"/>
    </location>
</feature>
<proteinExistence type="predicted"/>
<keyword evidence="2 6" id="KW-0812">Transmembrane</keyword>
<feature type="transmembrane region" description="Helical" evidence="6">
    <location>
        <begin position="87"/>
        <end position="107"/>
    </location>
</feature>
<keyword evidence="7" id="KW-0732">Signal</keyword>
<dbReference type="GO" id="GO:0016020">
    <property type="term" value="C:membrane"/>
    <property type="evidence" value="ECO:0007669"/>
    <property type="project" value="UniProtKB-SubCell"/>
</dbReference>
<feature type="compositionally biased region" description="Basic and acidic residues" evidence="5">
    <location>
        <begin position="781"/>
        <end position="792"/>
    </location>
</feature>
<dbReference type="EMBL" id="CAFZ01000014">
    <property type="protein sequence ID" value="CCA67464.1"/>
    <property type="molecule type" value="Genomic_DNA"/>
</dbReference>
<reference evidence="9 10" key="1">
    <citation type="journal article" date="2011" name="PLoS Pathog.">
        <title>Endophytic Life Strategies Decoded by Genome and Transcriptome Analyses of the Mutualistic Root Symbiont Piriformospora indica.</title>
        <authorList>
            <person name="Zuccaro A."/>
            <person name="Lahrmann U."/>
            <person name="Guldener U."/>
            <person name="Langen G."/>
            <person name="Pfiffi S."/>
            <person name="Biedenkopf D."/>
            <person name="Wong P."/>
            <person name="Samans B."/>
            <person name="Grimm C."/>
            <person name="Basiewicz M."/>
            <person name="Murat C."/>
            <person name="Martin F."/>
            <person name="Kogel K.H."/>
        </authorList>
    </citation>
    <scope>NUCLEOTIDE SEQUENCE [LARGE SCALE GENOMIC DNA]</scope>
    <source>
        <strain evidence="9 10">DSM 11827</strain>
    </source>
</reference>
<organism evidence="9 10">
    <name type="scientific">Serendipita indica (strain DSM 11827)</name>
    <name type="common">Root endophyte fungus</name>
    <name type="synonym">Piriformospora indica</name>
    <dbReference type="NCBI Taxonomy" id="1109443"/>
    <lineage>
        <taxon>Eukaryota</taxon>
        <taxon>Fungi</taxon>
        <taxon>Dikarya</taxon>
        <taxon>Basidiomycota</taxon>
        <taxon>Agaricomycotina</taxon>
        <taxon>Agaricomycetes</taxon>
        <taxon>Sebacinales</taxon>
        <taxon>Serendipitaceae</taxon>
        <taxon>Serendipita</taxon>
    </lineage>
</organism>
<feature type="compositionally biased region" description="Polar residues" evidence="5">
    <location>
        <begin position="636"/>
        <end position="653"/>
    </location>
</feature>
<keyword evidence="4 6" id="KW-0472">Membrane</keyword>
<dbReference type="OrthoDB" id="102260at2759"/>
<dbReference type="HOGENOM" id="CLU_010250_0_0_1"/>
<evidence type="ECO:0000313" key="9">
    <source>
        <dbReference type="EMBL" id="CCA67464.1"/>
    </source>
</evidence>
<evidence type="ECO:0000256" key="3">
    <source>
        <dbReference type="ARBA" id="ARBA00022989"/>
    </source>
</evidence>
<dbReference type="AlphaFoldDB" id="G4T803"/>
<dbReference type="Pfam" id="PF13886">
    <property type="entry name" value="TM7S3_TM198"/>
    <property type="match status" value="1"/>
</dbReference>
<gene>
    <name evidence="9" type="ORF">PIIN_01293</name>
</gene>
<feature type="compositionally biased region" description="Basic and acidic residues" evidence="5">
    <location>
        <begin position="706"/>
        <end position="737"/>
    </location>
</feature>
<feature type="region of interest" description="Disordered" evidence="5">
    <location>
        <begin position="472"/>
        <end position="524"/>
    </location>
</feature>
<feature type="compositionally biased region" description="Basic and acidic residues" evidence="5">
    <location>
        <begin position="402"/>
        <end position="416"/>
    </location>
</feature>
<keyword evidence="3 6" id="KW-1133">Transmembrane helix</keyword>
<evidence type="ECO:0000259" key="8">
    <source>
        <dbReference type="Pfam" id="PF13886"/>
    </source>
</evidence>
<evidence type="ECO:0000256" key="2">
    <source>
        <dbReference type="ARBA" id="ARBA00022692"/>
    </source>
</evidence>
<dbReference type="PANTHER" id="PTHR39469">
    <property type="entry name" value="CHROMOSOME 1, WHOLE GENOME SHOTGUN SEQUENCE"/>
    <property type="match status" value="1"/>
</dbReference>
<feature type="compositionally biased region" description="Low complexity" evidence="5">
    <location>
        <begin position="805"/>
        <end position="814"/>
    </location>
</feature>
<dbReference type="STRING" id="1109443.G4T803"/>
<dbReference type="PANTHER" id="PTHR39469:SF1">
    <property type="entry name" value="DUF4203 DOMAIN-CONTAINING PROTEIN"/>
    <property type="match status" value="1"/>
</dbReference>
<dbReference type="Proteomes" id="UP000007148">
    <property type="component" value="Unassembled WGS sequence"/>
</dbReference>
<feature type="compositionally biased region" description="Polar residues" evidence="5">
    <location>
        <begin position="360"/>
        <end position="399"/>
    </location>
</feature>
<feature type="chain" id="PRO_5003468450" description="TM7S3/TM198-like domain-containing protein" evidence="7">
    <location>
        <begin position="19"/>
        <end position="814"/>
    </location>
</feature>
<comment type="subcellular location">
    <subcellularLocation>
        <location evidence="1">Membrane</location>
        <topology evidence="1">Multi-pass membrane protein</topology>
    </subcellularLocation>
</comment>
<feature type="transmembrane region" description="Helical" evidence="6">
    <location>
        <begin position="202"/>
        <end position="221"/>
    </location>
</feature>
<feature type="region of interest" description="Disordered" evidence="5">
    <location>
        <begin position="686"/>
        <end position="814"/>
    </location>
</feature>
<sequence>MLAGYLAVLLTVLQLVWAQNITTTIVTRIPVSTLTTSVTSSGSVLLAPTTVLSTRTIVSVISTATASATSSPTPTPSPIVLDTKVDAPWAVLGTLLILSGLPSAFWGHKNRWSSFFIIGFYTLSIVCLALILRFGVLQAINPPSQTLRGLFVLSCSVAGFVGGGFAIFFWKGTKYFIGAWGGFAVGLFIQCMNNGGVIKPLGFRWILYSGCAVIGFVLCTIPKIHYHILLVSTAIVGASAFMLGVDCFTTAGLKEFYVYNLGFRGLFPKYAYIDFPVSQTMQIELGMIGAVAIMGASVQARVLIALQARLREINREQDRRNAAVEAKAAARFTQMEKELEEWELAHGNGGPRKPNDLEASRTQTPDTPRNSSQFSLFRNTKTAKGRSSVTMADLSQTQPAAPKEERATSPKLDLDLGKSVEEALPEKMLSSEALETRLSEEEKKDPELQKNIQLLQEIRGIRNTISLMRNEVASPKSTASPLLADPDRKSPTFSDGNHTSRISNTVGTGPRPQASTYTARPTSTPALNEWDDYVKNRVLFQPPTGTSAPISPAPQRHRPHSITLPSAVAQAVEQRQRQERAYEFGGMDAYMEAANGSSGHGHGSRPASATLGTFLNVPGTPNDDEDIPLSHRRRTSSGVKSATQPRSRTTSQIVILPPNPAPAPKTPEQPVVRTFEELSARHRGKMRELQAPLSQREAEQAAINSARERWERSVAVERGVMTRKEQEKMQTRQDPGQKPHARSRSTFGLNERPTSTAKVQDWQKYQDSTKRQQQQPQHRSSYIEEDRTRKASDTMPRSRSPRPFPSQRPRSQLY</sequence>
<keyword evidence="10" id="KW-1185">Reference proteome</keyword>
<feature type="transmembrane region" description="Helical" evidence="6">
    <location>
        <begin position="149"/>
        <end position="170"/>
    </location>
</feature>
<evidence type="ECO:0000313" key="10">
    <source>
        <dbReference type="Proteomes" id="UP000007148"/>
    </source>
</evidence>
<accession>G4T803</accession>
<feature type="region of interest" description="Disordered" evidence="5">
    <location>
        <begin position="345"/>
        <end position="416"/>
    </location>
</feature>
<evidence type="ECO:0000256" key="6">
    <source>
        <dbReference type="SAM" id="Phobius"/>
    </source>
</evidence>
<feature type="compositionally biased region" description="Polar residues" evidence="5">
    <location>
        <begin position="744"/>
        <end position="780"/>
    </location>
</feature>
<dbReference type="eggNOG" id="ENOG502RXUE">
    <property type="taxonomic scope" value="Eukaryota"/>
</dbReference>
<protein>
    <recommendedName>
        <fullName evidence="8">TM7S3/TM198-like domain-containing protein</fullName>
    </recommendedName>
</protein>
<feature type="compositionally biased region" description="Pro residues" evidence="5">
    <location>
        <begin position="657"/>
        <end position="667"/>
    </location>
</feature>
<feature type="transmembrane region" description="Helical" evidence="6">
    <location>
        <begin position="228"/>
        <end position="253"/>
    </location>
</feature>
<comment type="caution">
    <text evidence="9">The sequence shown here is derived from an EMBL/GenBank/DDBJ whole genome shotgun (WGS) entry which is preliminary data.</text>
</comment>
<feature type="domain" description="TM7S3/TM198-like" evidence="8">
    <location>
        <begin position="93"/>
        <end position="299"/>
    </location>
</feature>
<feature type="transmembrane region" description="Helical" evidence="6">
    <location>
        <begin position="177"/>
        <end position="196"/>
    </location>
</feature>
<evidence type="ECO:0000256" key="1">
    <source>
        <dbReference type="ARBA" id="ARBA00004141"/>
    </source>
</evidence>
<dbReference type="InParanoid" id="G4T803"/>
<dbReference type="InterPro" id="IPR025256">
    <property type="entry name" value="TM7S3/TM198-like_dom"/>
</dbReference>
<dbReference type="OMA" id="MSTMKVE"/>
<evidence type="ECO:0000256" key="5">
    <source>
        <dbReference type="SAM" id="MobiDB-lite"/>
    </source>
</evidence>
<evidence type="ECO:0000256" key="4">
    <source>
        <dbReference type="ARBA" id="ARBA00023136"/>
    </source>
</evidence>
<feature type="region of interest" description="Disordered" evidence="5">
    <location>
        <begin position="595"/>
        <end position="668"/>
    </location>
</feature>
<feature type="signal peptide" evidence="7">
    <location>
        <begin position="1"/>
        <end position="18"/>
    </location>
</feature>
<evidence type="ECO:0000256" key="7">
    <source>
        <dbReference type="SAM" id="SignalP"/>
    </source>
</evidence>
<name>G4T803_SERID</name>
<feature type="compositionally biased region" description="Polar residues" evidence="5">
    <location>
        <begin position="491"/>
        <end position="524"/>
    </location>
</feature>